<feature type="disulfide bond" description="Redox-active" evidence="4">
    <location>
        <begin position="63"/>
        <end position="67"/>
    </location>
</feature>
<gene>
    <name evidence="6" type="ORF">A6F68_02941</name>
</gene>
<comment type="similarity">
    <text evidence="1">Belongs to the SCO1/2 family.</text>
</comment>
<dbReference type="KEGG" id="ado:A6F68_02941"/>
<dbReference type="PATRIC" id="fig|692370.5.peg.2943"/>
<evidence type="ECO:0000256" key="2">
    <source>
        <dbReference type="ARBA" id="ARBA00023008"/>
    </source>
</evidence>
<dbReference type="InterPro" id="IPR036249">
    <property type="entry name" value="Thioredoxin-like_sf"/>
</dbReference>
<dbReference type="Pfam" id="PF02630">
    <property type="entry name" value="SCO1-SenC"/>
    <property type="match status" value="1"/>
</dbReference>
<evidence type="ECO:0000256" key="3">
    <source>
        <dbReference type="PIRSR" id="PIRSR603782-1"/>
    </source>
</evidence>
<dbReference type="AlphaFoldDB" id="A0A1B2AH25"/>
<keyword evidence="7" id="KW-1185">Reference proteome</keyword>
<dbReference type="STRING" id="692370.A6F68_02941"/>
<dbReference type="FunFam" id="3.40.30.10:FF:000013">
    <property type="entry name" value="Blast:Protein SCO1 homolog, mitochondrial"/>
    <property type="match status" value="1"/>
</dbReference>
<dbReference type="PROSITE" id="PS51352">
    <property type="entry name" value="THIOREDOXIN_2"/>
    <property type="match status" value="1"/>
</dbReference>
<dbReference type="CDD" id="cd02968">
    <property type="entry name" value="SCO"/>
    <property type="match status" value="1"/>
</dbReference>
<dbReference type="Proteomes" id="UP000092932">
    <property type="component" value="Chromosome"/>
</dbReference>
<evidence type="ECO:0000313" key="7">
    <source>
        <dbReference type="Proteomes" id="UP000092932"/>
    </source>
</evidence>
<dbReference type="PROSITE" id="PS51257">
    <property type="entry name" value="PROKAR_LIPOPROTEIN"/>
    <property type="match status" value="1"/>
</dbReference>
<reference evidence="6 7" key="1">
    <citation type="submission" date="2016-07" db="EMBL/GenBank/DDBJ databases">
        <title>Complete genome sequence of Altererythrobacter dongtanensis KCTC 22672, a type strain with esterase isolated from tidal flat.</title>
        <authorList>
            <person name="Cheng H."/>
            <person name="Wu Y.-H."/>
            <person name="Zhou P."/>
            <person name="Huo Y.-Y."/>
            <person name="Wang C.-S."/>
            <person name="Xu X.-W."/>
        </authorList>
    </citation>
    <scope>NUCLEOTIDE SEQUENCE [LARGE SCALE GENOMIC DNA]</scope>
    <source>
        <strain evidence="6 7">KCTC 22672</strain>
    </source>
</reference>
<dbReference type="Gene3D" id="3.40.30.10">
    <property type="entry name" value="Glutaredoxin"/>
    <property type="match status" value="1"/>
</dbReference>
<evidence type="ECO:0000256" key="4">
    <source>
        <dbReference type="PIRSR" id="PIRSR603782-2"/>
    </source>
</evidence>
<feature type="binding site" evidence="3">
    <location>
        <position position="156"/>
    </location>
    <ligand>
        <name>Cu cation</name>
        <dbReference type="ChEBI" id="CHEBI:23378"/>
    </ligand>
</feature>
<dbReference type="PANTHER" id="PTHR12151">
    <property type="entry name" value="ELECTRON TRANSPORT PROTIN SCO1/SENC FAMILY MEMBER"/>
    <property type="match status" value="1"/>
</dbReference>
<keyword evidence="4" id="KW-1015">Disulfide bond</keyword>
<dbReference type="GO" id="GO:0046872">
    <property type="term" value="F:metal ion binding"/>
    <property type="evidence" value="ECO:0007669"/>
    <property type="project" value="UniProtKB-KW"/>
</dbReference>
<dbReference type="EMBL" id="CP016591">
    <property type="protein sequence ID" value="ANY21421.1"/>
    <property type="molecule type" value="Genomic_DNA"/>
</dbReference>
<keyword evidence="3" id="KW-0479">Metal-binding</keyword>
<dbReference type="InterPro" id="IPR013766">
    <property type="entry name" value="Thioredoxin_domain"/>
</dbReference>
<dbReference type="RefSeq" id="WP_232308161.1">
    <property type="nucleotide sequence ID" value="NZ_CP016591.1"/>
</dbReference>
<evidence type="ECO:0000259" key="5">
    <source>
        <dbReference type="PROSITE" id="PS51352"/>
    </source>
</evidence>
<feature type="domain" description="Thioredoxin" evidence="5">
    <location>
        <begin position="25"/>
        <end position="191"/>
    </location>
</feature>
<name>A0A1B2AH25_9SPHN</name>
<proteinExistence type="inferred from homology"/>
<sequence length="191" mass="20709">MRTLTAFFLPLALVACQPPAEEPPLAGADIGGPFTLVDQSGKTRTWDDFRGKYAMVYFGYTYCPDVCPTDMQRSSQGLRQFAKANPAEAGKVQQVFVTVDPERDTQAVVGEFASAFGKDIVALTGTREQVDAAAKAFRIYHGKGKVEEGGAYLVDHSNIVYLFGPDGEPIATLPADKGADAVAQELERWVR</sequence>
<feature type="binding site" evidence="3">
    <location>
        <position position="63"/>
    </location>
    <ligand>
        <name>Cu cation</name>
        <dbReference type="ChEBI" id="CHEBI:23378"/>
    </ligand>
</feature>
<feature type="binding site" evidence="3">
    <location>
        <position position="67"/>
    </location>
    <ligand>
        <name>Cu cation</name>
        <dbReference type="ChEBI" id="CHEBI:23378"/>
    </ligand>
</feature>
<organism evidence="6 7">
    <name type="scientific">Tsuneonella dongtanensis</name>
    <dbReference type="NCBI Taxonomy" id="692370"/>
    <lineage>
        <taxon>Bacteria</taxon>
        <taxon>Pseudomonadati</taxon>
        <taxon>Pseudomonadota</taxon>
        <taxon>Alphaproteobacteria</taxon>
        <taxon>Sphingomonadales</taxon>
        <taxon>Erythrobacteraceae</taxon>
        <taxon>Tsuneonella</taxon>
    </lineage>
</organism>
<keyword evidence="2 3" id="KW-0186">Copper</keyword>
<accession>A0A1B2AH25</accession>
<dbReference type="InterPro" id="IPR003782">
    <property type="entry name" value="SCO1/SenC"/>
</dbReference>
<evidence type="ECO:0000313" key="6">
    <source>
        <dbReference type="EMBL" id="ANY21421.1"/>
    </source>
</evidence>
<dbReference type="PANTHER" id="PTHR12151:SF25">
    <property type="entry name" value="LINALOOL DEHYDRATASE_ISOMERASE DOMAIN-CONTAINING PROTEIN"/>
    <property type="match status" value="1"/>
</dbReference>
<dbReference type="SUPFAM" id="SSF52833">
    <property type="entry name" value="Thioredoxin-like"/>
    <property type="match status" value="1"/>
</dbReference>
<protein>
    <recommendedName>
        <fullName evidence="5">Thioredoxin domain-containing protein</fullName>
    </recommendedName>
</protein>
<evidence type="ECO:0000256" key="1">
    <source>
        <dbReference type="ARBA" id="ARBA00010996"/>
    </source>
</evidence>